<organism evidence="1">
    <name type="scientific">Pteris mastrevirus A</name>
    <dbReference type="NCBI Taxonomy" id="2809268"/>
    <lineage>
        <taxon>Viruses</taxon>
        <taxon>Monodnaviria</taxon>
        <taxon>Shotokuvirae</taxon>
        <taxon>Cressdnaviricota</taxon>
        <taxon>Repensiviricetes</taxon>
        <taxon>Geplafuvirales</taxon>
        <taxon>Geminiviridae</taxon>
        <taxon>Mastrevirus</taxon>
    </lineage>
</organism>
<proteinExistence type="predicted"/>
<sequence length="127" mass="14454">MLRKSLYIVGPSRAGKTTWARSLGAHNYWNGGIDLSTYNIAAQYNIIDDIPLQFVNPFKSIIGIQSDYIVNPKYGKRKVIKETYPTSSYKMMMRIGFPSYPNPSTIGLTPMYKSIICIQDNPFFNTK</sequence>
<reference evidence="1" key="1">
    <citation type="submission" date="2020-02" db="EMBL/GenBank/DDBJ databases">
        <authorList>
            <person name="Jo Y."/>
            <person name="Cho W.K."/>
        </authorList>
    </citation>
    <scope>NUCLEOTIDE SEQUENCE</scope>
    <source>
        <strain evidence="1">Won</strain>
    </source>
</reference>
<protein>
    <submittedName>
        <fullName evidence="1">Putative Rep</fullName>
    </submittedName>
</protein>
<evidence type="ECO:0000313" key="1">
    <source>
        <dbReference type="EMBL" id="QRG29209.1"/>
    </source>
</evidence>
<dbReference type="EMBL" id="MT159323">
    <property type="protein sequence ID" value="QRG29209.1"/>
    <property type="molecule type" value="Genomic_DNA"/>
</dbReference>
<accession>A0A890CB32</accession>
<name>A0A890CB32_9GEMI</name>